<accession>A0A9J5Y8T6</accession>
<name>A0A9J5Y8T6_SOLCO</name>
<sequence length="366" mass="40794">MAKTPSATRKSSRNRNKGKVSSSIFIDSDSDDLFPASIASSLGKLPDDSFKCGSSKKKFEINFDSSLDKKVNFWNSSHESLFHYLKDKAFVYGRVVDLDLLSSLDCHIKKLFVFQGWAKIFYVPMVVYEPPNDVPFDTRVISHSVATTLLPRAGSHSTLNQRDTLFAYCWVSGIKVHVSSFILSAMTDVICDPSILPFGMLITRIFESHFMCLGDFSLVLIKQRYNSHSFLSMGFTRSDSSWVLKIDEDDLAAAPVKSKPSSSTSVSTAKLNAALENLVEMYTKLDVVTITLSTMSEQVDSLKDLMLSAHFKIDSVKHVTKETCADVARNRVRMNQIVTEAIKISTNDQTGSKAFSTSLSSKFEKM</sequence>
<gene>
    <name evidence="2" type="ORF">H5410_036924</name>
</gene>
<evidence type="ECO:0000256" key="1">
    <source>
        <dbReference type="SAM" id="MobiDB-lite"/>
    </source>
</evidence>
<feature type="region of interest" description="Disordered" evidence="1">
    <location>
        <begin position="1"/>
        <end position="31"/>
    </location>
</feature>
<comment type="caution">
    <text evidence="2">The sequence shown here is derived from an EMBL/GenBank/DDBJ whole genome shotgun (WGS) entry which is preliminary data.</text>
</comment>
<dbReference type="EMBL" id="JACXVP010000007">
    <property type="protein sequence ID" value="KAG5595692.1"/>
    <property type="molecule type" value="Genomic_DNA"/>
</dbReference>
<evidence type="ECO:0000313" key="2">
    <source>
        <dbReference type="EMBL" id="KAG5595692.1"/>
    </source>
</evidence>
<evidence type="ECO:0000313" key="3">
    <source>
        <dbReference type="Proteomes" id="UP000824120"/>
    </source>
</evidence>
<reference evidence="2 3" key="1">
    <citation type="submission" date="2020-09" db="EMBL/GenBank/DDBJ databases">
        <title>De no assembly of potato wild relative species, Solanum commersonii.</title>
        <authorList>
            <person name="Cho K."/>
        </authorList>
    </citation>
    <scope>NUCLEOTIDE SEQUENCE [LARGE SCALE GENOMIC DNA]</scope>
    <source>
        <strain evidence="2">LZ3.2</strain>
        <tissue evidence="2">Leaf</tissue>
    </source>
</reference>
<dbReference type="AlphaFoldDB" id="A0A9J5Y8T6"/>
<dbReference type="Proteomes" id="UP000824120">
    <property type="component" value="Chromosome 7"/>
</dbReference>
<organism evidence="2 3">
    <name type="scientific">Solanum commersonii</name>
    <name type="common">Commerson's wild potato</name>
    <name type="synonym">Commerson's nightshade</name>
    <dbReference type="NCBI Taxonomy" id="4109"/>
    <lineage>
        <taxon>Eukaryota</taxon>
        <taxon>Viridiplantae</taxon>
        <taxon>Streptophyta</taxon>
        <taxon>Embryophyta</taxon>
        <taxon>Tracheophyta</taxon>
        <taxon>Spermatophyta</taxon>
        <taxon>Magnoliopsida</taxon>
        <taxon>eudicotyledons</taxon>
        <taxon>Gunneridae</taxon>
        <taxon>Pentapetalae</taxon>
        <taxon>asterids</taxon>
        <taxon>lamiids</taxon>
        <taxon>Solanales</taxon>
        <taxon>Solanaceae</taxon>
        <taxon>Solanoideae</taxon>
        <taxon>Solaneae</taxon>
        <taxon>Solanum</taxon>
    </lineage>
</organism>
<protein>
    <submittedName>
        <fullName evidence="2">Uncharacterized protein</fullName>
    </submittedName>
</protein>
<keyword evidence="3" id="KW-1185">Reference proteome</keyword>
<dbReference type="OrthoDB" id="1750780at2759"/>
<proteinExistence type="predicted"/>